<name>A0A091ES37_CORBR</name>
<dbReference type="AlphaFoldDB" id="A0A091ES37"/>
<organism evidence="1 2">
    <name type="scientific">Corvus brachyrhynchos</name>
    <name type="common">American crow</name>
    <dbReference type="NCBI Taxonomy" id="85066"/>
    <lineage>
        <taxon>Eukaryota</taxon>
        <taxon>Metazoa</taxon>
        <taxon>Chordata</taxon>
        <taxon>Craniata</taxon>
        <taxon>Vertebrata</taxon>
        <taxon>Euteleostomi</taxon>
        <taxon>Archelosauria</taxon>
        <taxon>Archosauria</taxon>
        <taxon>Dinosauria</taxon>
        <taxon>Saurischia</taxon>
        <taxon>Theropoda</taxon>
        <taxon>Coelurosauria</taxon>
        <taxon>Aves</taxon>
        <taxon>Neognathae</taxon>
        <taxon>Neoaves</taxon>
        <taxon>Telluraves</taxon>
        <taxon>Australaves</taxon>
        <taxon>Passeriformes</taxon>
        <taxon>Corvoidea</taxon>
        <taxon>Corvidae</taxon>
        <taxon>Corvus</taxon>
    </lineage>
</organism>
<protein>
    <recommendedName>
        <fullName evidence="3">RNA-directed DNA polymerase from mobile element jockey</fullName>
    </recommendedName>
</protein>
<accession>A0A091ES37</accession>
<dbReference type="Proteomes" id="UP000052976">
    <property type="component" value="Unassembled WGS sequence"/>
</dbReference>
<dbReference type="GO" id="GO:0061343">
    <property type="term" value="P:cell adhesion involved in heart morphogenesis"/>
    <property type="evidence" value="ECO:0007669"/>
    <property type="project" value="TreeGrafter"/>
</dbReference>
<dbReference type="EMBL" id="KK718914">
    <property type="protein sequence ID" value="KFO59836.1"/>
    <property type="molecule type" value="Genomic_DNA"/>
</dbReference>
<sequence length="114" mass="12756">GSKVSSTVSKDHVHNHLRNLNVCKSMEPDEIHSRVLSNFTDVVAKPLSRILEKSWQSGEVSGDWKKGTILPIFIQGRKEDLGNYSPVSLPSVPGEILEQILLEAGLRHMEKREV</sequence>
<evidence type="ECO:0000313" key="2">
    <source>
        <dbReference type="Proteomes" id="UP000052976"/>
    </source>
</evidence>
<dbReference type="GO" id="GO:0031012">
    <property type="term" value="C:extracellular matrix"/>
    <property type="evidence" value="ECO:0007669"/>
    <property type="project" value="TreeGrafter"/>
</dbReference>
<dbReference type="STRING" id="85066.A0A091ES37"/>
<gene>
    <name evidence="1" type="ORF">N302_08918</name>
</gene>
<dbReference type="PANTHER" id="PTHR33395:SF22">
    <property type="entry name" value="REVERSE TRANSCRIPTASE DOMAIN-CONTAINING PROTEIN"/>
    <property type="match status" value="1"/>
</dbReference>
<reference evidence="1 2" key="1">
    <citation type="submission" date="2014-04" db="EMBL/GenBank/DDBJ databases">
        <title>Genome evolution of avian class.</title>
        <authorList>
            <person name="Zhang G."/>
            <person name="Li C."/>
        </authorList>
    </citation>
    <scope>NUCLEOTIDE SEQUENCE [LARGE SCALE GENOMIC DNA]</scope>
    <source>
        <strain evidence="1">BGI_N302</strain>
    </source>
</reference>
<feature type="non-terminal residue" evidence="1">
    <location>
        <position position="1"/>
    </location>
</feature>
<dbReference type="GO" id="GO:0007508">
    <property type="term" value="P:larval heart development"/>
    <property type="evidence" value="ECO:0007669"/>
    <property type="project" value="TreeGrafter"/>
</dbReference>
<evidence type="ECO:0008006" key="3">
    <source>
        <dbReference type="Google" id="ProtNLM"/>
    </source>
</evidence>
<feature type="non-terminal residue" evidence="1">
    <location>
        <position position="114"/>
    </location>
</feature>
<evidence type="ECO:0000313" key="1">
    <source>
        <dbReference type="EMBL" id="KFO59836.1"/>
    </source>
</evidence>
<dbReference type="PANTHER" id="PTHR33395">
    <property type="entry name" value="TRANSCRIPTASE, PUTATIVE-RELATED-RELATED"/>
    <property type="match status" value="1"/>
</dbReference>
<keyword evidence="2" id="KW-1185">Reference proteome</keyword>
<proteinExistence type="predicted"/>